<feature type="signal peptide" evidence="2">
    <location>
        <begin position="1"/>
        <end position="39"/>
    </location>
</feature>
<evidence type="ECO:0000256" key="2">
    <source>
        <dbReference type="SAM" id="SignalP"/>
    </source>
</evidence>
<dbReference type="Pfam" id="PF00300">
    <property type="entry name" value="His_Phos_1"/>
    <property type="match status" value="1"/>
</dbReference>
<feature type="compositionally biased region" description="Basic and acidic residues" evidence="1">
    <location>
        <begin position="424"/>
        <end position="462"/>
    </location>
</feature>
<evidence type="ECO:0008006" key="5">
    <source>
        <dbReference type="Google" id="ProtNLM"/>
    </source>
</evidence>
<feature type="region of interest" description="Disordered" evidence="1">
    <location>
        <begin position="339"/>
        <end position="462"/>
    </location>
</feature>
<dbReference type="SUPFAM" id="SSF53254">
    <property type="entry name" value="Phosphoglycerate mutase-like"/>
    <property type="match status" value="1"/>
</dbReference>
<protein>
    <recommendedName>
        <fullName evidence="5">Phosphoglycerate mutase</fullName>
    </recommendedName>
</protein>
<dbReference type="GO" id="GO:0016791">
    <property type="term" value="F:phosphatase activity"/>
    <property type="evidence" value="ECO:0007669"/>
    <property type="project" value="TreeGrafter"/>
</dbReference>
<dbReference type="RefSeq" id="WP_083141800.1">
    <property type="nucleotide sequence ID" value="NZ_MVID01000002.1"/>
</dbReference>
<dbReference type="EMBL" id="UEGS01000001">
    <property type="protein sequence ID" value="SRX78334.1"/>
    <property type="molecule type" value="Genomic_DNA"/>
</dbReference>
<keyword evidence="4" id="KW-1185">Reference proteome</keyword>
<proteinExistence type="predicted"/>
<feature type="compositionally biased region" description="Acidic residues" evidence="1">
    <location>
        <begin position="405"/>
        <end position="421"/>
    </location>
</feature>
<evidence type="ECO:0000256" key="1">
    <source>
        <dbReference type="SAM" id="MobiDB-lite"/>
    </source>
</evidence>
<evidence type="ECO:0000313" key="4">
    <source>
        <dbReference type="Proteomes" id="UP000252008"/>
    </source>
</evidence>
<dbReference type="PANTHER" id="PTHR48100:SF58">
    <property type="entry name" value="PE-PGRS FAMILY PROTEIN PE_PGRS11"/>
    <property type="match status" value="1"/>
</dbReference>
<name>A0A375YB51_MYCPF</name>
<organism evidence="3 4">
    <name type="scientific">Mycolicibacterium parafortuitum</name>
    <name type="common">Mycobacterium parafortuitum</name>
    <dbReference type="NCBI Taxonomy" id="39692"/>
    <lineage>
        <taxon>Bacteria</taxon>
        <taxon>Bacillati</taxon>
        <taxon>Actinomycetota</taxon>
        <taxon>Actinomycetes</taxon>
        <taxon>Mycobacteriales</taxon>
        <taxon>Mycobacteriaceae</taxon>
        <taxon>Mycolicibacterium</taxon>
    </lineage>
</organism>
<dbReference type="Gene3D" id="3.40.50.1240">
    <property type="entry name" value="Phosphoglycerate mutase-like"/>
    <property type="match status" value="1"/>
</dbReference>
<dbReference type="AlphaFoldDB" id="A0A375YB51"/>
<dbReference type="GO" id="GO:0005737">
    <property type="term" value="C:cytoplasm"/>
    <property type="evidence" value="ECO:0007669"/>
    <property type="project" value="TreeGrafter"/>
</dbReference>
<sequence>MRATLSDRRPGHRSRLWRYLASMLTACALLAGTAVPAAAAELMRVTFVRHGQSLGNASGSIDSSTPGPVLSELGYQQAEAVAGRLGDKNFDGVYASSMVRTQLTAAPMSRYLGLPIVVLPGLQEIEAGIYEGTPESEASSGYMLAPLAWGLQGNLDARIPGSIDGHEFDARMKGALKEIYDSGDRNAVVFSHGAAMMFWTFMNVDNLTSAQKMELLRASLRNTADVVIEGNAEDGWTLISWDGREFSQQRTFGAEIKLHQRTLRQQLKAVSQSIRTAFASKDPATIATALNQGISEAKFSMIKYQRAVRAELIERIGKARSTATSQTAVTATTSTAGVQTAGATAAAPVTDNEEPVADKVSRKRDSSARDDQRRPTISDDSSSEVEDAVDSAADDRDESSREADEAAEAEAESDISAEESGTESNEKSGTESDEKSDAESDEKSDSAESAADSDRDTVSSDS</sequence>
<accession>A0A375YB51</accession>
<keyword evidence="2" id="KW-0732">Signal</keyword>
<reference evidence="3 4" key="1">
    <citation type="submission" date="2018-05" db="EMBL/GenBank/DDBJ databases">
        <authorList>
            <consortium name="IHU Genomes"/>
        </authorList>
    </citation>
    <scope>NUCLEOTIDE SEQUENCE [LARGE SCALE GENOMIC DNA]</scope>
    <source>
        <strain evidence="3 4">P7335</strain>
    </source>
</reference>
<feature type="compositionally biased region" description="Basic and acidic residues" evidence="1">
    <location>
        <begin position="356"/>
        <end position="377"/>
    </location>
</feature>
<gene>
    <name evidence="3" type="ORF">MPP7335_00057</name>
</gene>
<evidence type="ECO:0000313" key="3">
    <source>
        <dbReference type="EMBL" id="SRX78334.1"/>
    </source>
</evidence>
<dbReference type="InterPro" id="IPR029033">
    <property type="entry name" value="His_PPase_superfam"/>
</dbReference>
<dbReference type="InterPro" id="IPR013078">
    <property type="entry name" value="His_Pase_superF_clade-1"/>
</dbReference>
<dbReference type="SMART" id="SM00855">
    <property type="entry name" value="PGAM"/>
    <property type="match status" value="1"/>
</dbReference>
<dbReference type="PANTHER" id="PTHR48100">
    <property type="entry name" value="BROAD-SPECIFICITY PHOSPHATASE YOR283W-RELATED"/>
    <property type="match status" value="1"/>
</dbReference>
<dbReference type="InterPro" id="IPR050275">
    <property type="entry name" value="PGM_Phosphatase"/>
</dbReference>
<dbReference type="CDD" id="cd07067">
    <property type="entry name" value="HP_PGM_like"/>
    <property type="match status" value="1"/>
</dbReference>
<feature type="chain" id="PRO_5016705513" description="Phosphoglycerate mutase" evidence="2">
    <location>
        <begin position="40"/>
        <end position="462"/>
    </location>
</feature>
<dbReference type="Proteomes" id="UP000252008">
    <property type="component" value="Unassembled WGS sequence"/>
</dbReference>
<dbReference type="STRING" id="39692.BST38_03150"/>